<feature type="domain" description="Terpene synthase metal-binding" evidence="1">
    <location>
        <begin position="1"/>
        <end position="56"/>
    </location>
</feature>
<reference evidence="2" key="2">
    <citation type="journal article" date="2024" name="Plant">
        <title>Genomic evolution and insights into agronomic trait innovations of Sesamum species.</title>
        <authorList>
            <person name="Miao H."/>
            <person name="Wang L."/>
            <person name="Qu L."/>
            <person name="Liu H."/>
            <person name="Sun Y."/>
            <person name="Le M."/>
            <person name="Wang Q."/>
            <person name="Wei S."/>
            <person name="Zheng Y."/>
            <person name="Lin W."/>
            <person name="Duan Y."/>
            <person name="Cao H."/>
            <person name="Xiong S."/>
            <person name="Wang X."/>
            <person name="Wei L."/>
            <person name="Li C."/>
            <person name="Ma Q."/>
            <person name="Ju M."/>
            <person name="Zhao R."/>
            <person name="Li G."/>
            <person name="Mu C."/>
            <person name="Tian Q."/>
            <person name="Mei H."/>
            <person name="Zhang T."/>
            <person name="Gao T."/>
            <person name="Zhang H."/>
        </authorList>
    </citation>
    <scope>NUCLEOTIDE SEQUENCE</scope>
    <source>
        <strain evidence="2">KEN1</strain>
    </source>
</reference>
<protein>
    <recommendedName>
        <fullName evidence="1">Terpene synthase metal-binding domain-containing protein</fullName>
    </recommendedName>
</protein>
<dbReference type="EMBL" id="JACGWN010000006">
    <property type="protein sequence ID" value="KAL0447384.1"/>
    <property type="molecule type" value="Genomic_DNA"/>
</dbReference>
<organism evidence="2">
    <name type="scientific">Sesamum latifolium</name>
    <dbReference type="NCBI Taxonomy" id="2727402"/>
    <lineage>
        <taxon>Eukaryota</taxon>
        <taxon>Viridiplantae</taxon>
        <taxon>Streptophyta</taxon>
        <taxon>Embryophyta</taxon>
        <taxon>Tracheophyta</taxon>
        <taxon>Spermatophyta</taxon>
        <taxon>Magnoliopsida</taxon>
        <taxon>eudicotyledons</taxon>
        <taxon>Gunneridae</taxon>
        <taxon>Pentapetalae</taxon>
        <taxon>asterids</taxon>
        <taxon>lamiids</taxon>
        <taxon>Lamiales</taxon>
        <taxon>Pedaliaceae</taxon>
        <taxon>Sesamum</taxon>
    </lineage>
</organism>
<name>A0AAW2X0C2_9LAMI</name>
<dbReference type="GO" id="GO:0000287">
    <property type="term" value="F:magnesium ion binding"/>
    <property type="evidence" value="ECO:0007669"/>
    <property type="project" value="InterPro"/>
</dbReference>
<sequence>MNNAWISISSPLTPLHVYSVVGNPIENEVVGSLHKYQDIVRYSGIILWLADDLGTSPARTSI</sequence>
<comment type="caution">
    <text evidence="2">The sequence shown here is derived from an EMBL/GenBank/DDBJ whole genome shotgun (WGS) entry which is preliminary data.</text>
</comment>
<dbReference type="AlphaFoldDB" id="A0AAW2X0C2"/>
<dbReference type="SUPFAM" id="SSF48576">
    <property type="entry name" value="Terpenoid synthases"/>
    <property type="match status" value="1"/>
</dbReference>
<evidence type="ECO:0000313" key="2">
    <source>
        <dbReference type="EMBL" id="KAL0447384.1"/>
    </source>
</evidence>
<proteinExistence type="predicted"/>
<accession>A0AAW2X0C2</accession>
<gene>
    <name evidence="2" type="ORF">Slati_1866300</name>
</gene>
<dbReference type="Gene3D" id="1.10.600.10">
    <property type="entry name" value="Farnesyl Diphosphate Synthase"/>
    <property type="match status" value="1"/>
</dbReference>
<evidence type="ECO:0000259" key="1">
    <source>
        <dbReference type="Pfam" id="PF03936"/>
    </source>
</evidence>
<dbReference type="GO" id="GO:0010333">
    <property type="term" value="F:terpene synthase activity"/>
    <property type="evidence" value="ECO:0007669"/>
    <property type="project" value="InterPro"/>
</dbReference>
<feature type="non-terminal residue" evidence="2">
    <location>
        <position position="62"/>
    </location>
</feature>
<dbReference type="Pfam" id="PF03936">
    <property type="entry name" value="Terpene_synth_C"/>
    <property type="match status" value="1"/>
</dbReference>
<dbReference type="InterPro" id="IPR008949">
    <property type="entry name" value="Isoprenoid_synthase_dom_sf"/>
</dbReference>
<reference evidence="2" key="1">
    <citation type="submission" date="2020-06" db="EMBL/GenBank/DDBJ databases">
        <authorList>
            <person name="Li T."/>
            <person name="Hu X."/>
            <person name="Zhang T."/>
            <person name="Song X."/>
            <person name="Zhang H."/>
            <person name="Dai N."/>
            <person name="Sheng W."/>
            <person name="Hou X."/>
            <person name="Wei L."/>
        </authorList>
    </citation>
    <scope>NUCLEOTIDE SEQUENCE</scope>
    <source>
        <strain evidence="2">KEN1</strain>
        <tissue evidence="2">Leaf</tissue>
    </source>
</reference>
<dbReference type="InterPro" id="IPR005630">
    <property type="entry name" value="Terpene_synthase_metal-bd"/>
</dbReference>